<evidence type="ECO:0000256" key="3">
    <source>
        <dbReference type="SAM" id="Phobius"/>
    </source>
</evidence>
<dbReference type="OrthoDB" id="3647at2759"/>
<dbReference type="InterPro" id="IPR051706">
    <property type="entry name" value="Glycosyltransferase_domain"/>
</dbReference>
<evidence type="ECO:0000313" key="4">
    <source>
        <dbReference type="EMBL" id="KAJ5388872.1"/>
    </source>
</evidence>
<feature type="transmembrane region" description="Helical" evidence="3">
    <location>
        <begin position="47"/>
        <end position="64"/>
    </location>
</feature>
<organism evidence="4 5">
    <name type="scientific">Penicillium cosmopolitanum</name>
    <dbReference type="NCBI Taxonomy" id="1131564"/>
    <lineage>
        <taxon>Eukaryota</taxon>
        <taxon>Fungi</taxon>
        <taxon>Dikarya</taxon>
        <taxon>Ascomycota</taxon>
        <taxon>Pezizomycotina</taxon>
        <taxon>Eurotiomycetes</taxon>
        <taxon>Eurotiomycetidae</taxon>
        <taxon>Eurotiales</taxon>
        <taxon>Aspergillaceae</taxon>
        <taxon>Penicillium</taxon>
    </lineage>
</organism>
<comment type="similarity">
    <text evidence="1">Belongs to the glycosyltransferase 32 family.</text>
</comment>
<dbReference type="Pfam" id="PF04488">
    <property type="entry name" value="Gly_transf_sug"/>
    <property type="match status" value="1"/>
</dbReference>
<keyword evidence="2" id="KW-0808">Transferase</keyword>
<dbReference type="AlphaFoldDB" id="A0A9W9VT05"/>
<reference evidence="4" key="1">
    <citation type="submission" date="2022-12" db="EMBL/GenBank/DDBJ databases">
        <authorList>
            <person name="Petersen C."/>
        </authorList>
    </citation>
    <scope>NUCLEOTIDE SEQUENCE</scope>
    <source>
        <strain evidence="4">IBT 29677</strain>
    </source>
</reference>
<protein>
    <recommendedName>
        <fullName evidence="6">Mannosyl phosphorylinositol ceramide synthase SUR1</fullName>
    </recommendedName>
</protein>
<gene>
    <name evidence="4" type="ORF">N7509_011413</name>
</gene>
<dbReference type="EMBL" id="JAPZBU010000009">
    <property type="protein sequence ID" value="KAJ5388872.1"/>
    <property type="molecule type" value="Genomic_DNA"/>
</dbReference>
<dbReference type="SUPFAM" id="SSF53448">
    <property type="entry name" value="Nucleotide-diphospho-sugar transferases"/>
    <property type="match status" value="1"/>
</dbReference>
<feature type="transmembrane region" description="Helical" evidence="3">
    <location>
        <begin position="325"/>
        <end position="342"/>
    </location>
</feature>
<dbReference type="GeneID" id="81375030"/>
<comment type="caution">
    <text evidence="4">The sequence shown here is derived from an EMBL/GenBank/DDBJ whole genome shotgun (WGS) entry which is preliminary data.</text>
</comment>
<keyword evidence="3" id="KW-0812">Transmembrane</keyword>
<accession>A0A9W9VT05</accession>
<keyword evidence="3" id="KW-1133">Transmembrane helix</keyword>
<keyword evidence="3" id="KW-0472">Membrane</keyword>
<dbReference type="PANTHER" id="PTHR32385">
    <property type="entry name" value="MANNOSYL PHOSPHORYLINOSITOL CERAMIDE SYNTHASE"/>
    <property type="match status" value="1"/>
</dbReference>
<keyword evidence="5" id="KW-1185">Reference proteome</keyword>
<dbReference type="GO" id="GO:0016020">
    <property type="term" value="C:membrane"/>
    <property type="evidence" value="ECO:0007669"/>
    <property type="project" value="GOC"/>
</dbReference>
<evidence type="ECO:0000256" key="1">
    <source>
        <dbReference type="ARBA" id="ARBA00009003"/>
    </source>
</evidence>
<dbReference type="InterPro" id="IPR007577">
    <property type="entry name" value="GlycoTrfase_DXD_sugar-bd_CS"/>
</dbReference>
<dbReference type="GO" id="GO:0000030">
    <property type="term" value="F:mannosyltransferase activity"/>
    <property type="evidence" value="ECO:0007669"/>
    <property type="project" value="TreeGrafter"/>
</dbReference>
<dbReference type="PANTHER" id="PTHR32385:SF15">
    <property type="entry name" value="INOSITOL PHOSPHOCERAMIDE MANNOSYLTRANSFERASE 1"/>
    <property type="match status" value="1"/>
</dbReference>
<sequence length="368" mass="42835">MRFWHNLRQSALQSLRPVYDKLHDEERLGPELDPGSRQQQETPKKAAIYRIILLVNLVMFGLLLRKLEPLITLLRCNERLFSPHVFLPTPETLHYNNETFQQNRIPLILHQTTATKEIPDRWVQSQETCKKAYSEFEYKLWTDQSARDFLSEYYSWFVPTWDSYAFPIQRADAIRYFVLYHYGGIYLDMDTRCNNTLPAQMMGSDQVKDYALFKPTRPTGVTNDLLVASPKHPIYKLAISKLPAFHSITRSWARLQPYCAIMISAGPLFLTMVVKEYLLEQHSLPSNTIGVVEEATLSPYITDLQSGTWHRADAKILMWMGERPWVWFALGTLVLVAGLYVIDRLMLLVYARFRGFPSEFSIKSNKKA</sequence>
<proteinExistence type="inferred from homology"/>
<evidence type="ECO:0008006" key="6">
    <source>
        <dbReference type="Google" id="ProtNLM"/>
    </source>
</evidence>
<dbReference type="Gene3D" id="3.90.550.20">
    <property type="match status" value="1"/>
</dbReference>
<reference evidence="4" key="2">
    <citation type="journal article" date="2023" name="IMA Fungus">
        <title>Comparative genomic study of the Penicillium genus elucidates a diverse pangenome and 15 lateral gene transfer events.</title>
        <authorList>
            <person name="Petersen C."/>
            <person name="Sorensen T."/>
            <person name="Nielsen M.R."/>
            <person name="Sondergaard T.E."/>
            <person name="Sorensen J.L."/>
            <person name="Fitzpatrick D.A."/>
            <person name="Frisvad J.C."/>
            <person name="Nielsen K.L."/>
        </authorList>
    </citation>
    <scope>NUCLEOTIDE SEQUENCE</scope>
    <source>
        <strain evidence="4">IBT 29677</strain>
    </source>
</reference>
<evidence type="ECO:0000256" key="2">
    <source>
        <dbReference type="ARBA" id="ARBA00022679"/>
    </source>
</evidence>
<dbReference type="InterPro" id="IPR029044">
    <property type="entry name" value="Nucleotide-diphossugar_trans"/>
</dbReference>
<evidence type="ECO:0000313" key="5">
    <source>
        <dbReference type="Proteomes" id="UP001147747"/>
    </source>
</evidence>
<dbReference type="RefSeq" id="XP_056486670.1">
    <property type="nucleotide sequence ID" value="XM_056636050.1"/>
</dbReference>
<dbReference type="GO" id="GO:0051999">
    <property type="term" value="P:mannosyl-inositol phosphorylceramide biosynthetic process"/>
    <property type="evidence" value="ECO:0007669"/>
    <property type="project" value="TreeGrafter"/>
</dbReference>
<name>A0A9W9VT05_9EURO</name>
<dbReference type="Proteomes" id="UP001147747">
    <property type="component" value="Unassembled WGS sequence"/>
</dbReference>